<dbReference type="OrthoDB" id="3821392at2"/>
<feature type="region of interest" description="Disordered" evidence="1">
    <location>
        <begin position="131"/>
        <end position="286"/>
    </location>
</feature>
<feature type="compositionally biased region" description="Polar residues" evidence="1">
    <location>
        <begin position="244"/>
        <end position="262"/>
    </location>
</feature>
<evidence type="ECO:0000313" key="4">
    <source>
        <dbReference type="EMBL" id="EHR59998.1"/>
    </source>
</evidence>
<feature type="signal peptide" evidence="2">
    <location>
        <begin position="1"/>
        <end position="27"/>
    </location>
</feature>
<name>H5XNH0_9PSEU</name>
<keyword evidence="5" id="KW-1185">Reference proteome</keyword>
<evidence type="ECO:0000256" key="1">
    <source>
        <dbReference type="SAM" id="MobiDB-lite"/>
    </source>
</evidence>
<dbReference type="RefSeq" id="WP_005454310.1">
    <property type="nucleotide sequence ID" value="NZ_CM001440.1"/>
</dbReference>
<feature type="chain" id="PRO_5003602204" description="DUF6801 domain-containing protein" evidence="2">
    <location>
        <begin position="28"/>
        <end position="517"/>
    </location>
</feature>
<dbReference type="STRING" id="882082.SaccyDRAFT_1087"/>
<feature type="domain" description="DUF6801" evidence="3">
    <location>
        <begin position="48"/>
        <end position="166"/>
    </location>
</feature>
<proteinExistence type="predicted"/>
<reference evidence="4 5" key="1">
    <citation type="submission" date="2011-11" db="EMBL/GenBank/DDBJ databases">
        <title>The Noncontiguous Finished sequence of Saccharomonospora cyanea NA-134.</title>
        <authorList>
            <consortium name="US DOE Joint Genome Institute"/>
            <person name="Lucas S."/>
            <person name="Han J."/>
            <person name="Lapidus A."/>
            <person name="Cheng J.-F."/>
            <person name="Goodwin L."/>
            <person name="Pitluck S."/>
            <person name="Peters L."/>
            <person name="Ovchinnikova G."/>
            <person name="Lu M."/>
            <person name="Detter J.C."/>
            <person name="Han C."/>
            <person name="Tapia R."/>
            <person name="Land M."/>
            <person name="Hauser L."/>
            <person name="Kyrpides N."/>
            <person name="Ivanova N."/>
            <person name="Pagani I."/>
            <person name="Brambilla E.-M."/>
            <person name="Klenk H.-P."/>
            <person name="Woyke T."/>
        </authorList>
    </citation>
    <scope>NUCLEOTIDE SEQUENCE [LARGE SCALE GENOMIC DNA]</scope>
    <source>
        <strain evidence="4 5">NA-134</strain>
    </source>
</reference>
<evidence type="ECO:0000259" key="3">
    <source>
        <dbReference type="Pfam" id="PF20611"/>
    </source>
</evidence>
<dbReference type="HOGENOM" id="CLU_043036_0_0_11"/>
<dbReference type="EMBL" id="CM001440">
    <property type="protein sequence ID" value="EHR59998.1"/>
    <property type="molecule type" value="Genomic_DNA"/>
</dbReference>
<keyword evidence="2" id="KW-0732">Signal</keyword>
<evidence type="ECO:0000313" key="5">
    <source>
        <dbReference type="Proteomes" id="UP000002791"/>
    </source>
</evidence>
<evidence type="ECO:0000256" key="2">
    <source>
        <dbReference type="SAM" id="SignalP"/>
    </source>
</evidence>
<feature type="compositionally biased region" description="Low complexity" evidence="1">
    <location>
        <begin position="225"/>
        <end position="236"/>
    </location>
</feature>
<gene>
    <name evidence="4" type="ORF">SaccyDRAFT_1087</name>
</gene>
<dbReference type="eggNOG" id="ENOG5034CBK">
    <property type="taxonomic scope" value="Bacteria"/>
</dbReference>
<dbReference type="Pfam" id="PF20611">
    <property type="entry name" value="DUF6801"/>
    <property type="match status" value="1"/>
</dbReference>
<organism evidence="4 5">
    <name type="scientific">Saccharomonospora cyanea NA-134</name>
    <dbReference type="NCBI Taxonomy" id="882082"/>
    <lineage>
        <taxon>Bacteria</taxon>
        <taxon>Bacillati</taxon>
        <taxon>Actinomycetota</taxon>
        <taxon>Actinomycetes</taxon>
        <taxon>Pseudonocardiales</taxon>
        <taxon>Pseudonocardiaceae</taxon>
        <taxon>Saccharomonospora</taxon>
    </lineage>
</organism>
<dbReference type="InterPro" id="IPR046542">
    <property type="entry name" value="DUF6801"/>
</dbReference>
<accession>H5XNH0</accession>
<dbReference type="Proteomes" id="UP000002791">
    <property type="component" value="Chromosome"/>
</dbReference>
<dbReference type="AlphaFoldDB" id="H5XNH0"/>
<protein>
    <recommendedName>
        <fullName evidence="3">DUF6801 domain-containing protein</fullName>
    </recommendedName>
</protein>
<sequence length="517" mass="53607">MGRKGSRGGRLAALGMVVLAGALGAPAASGGQSTGDTPSQRRSAELLYHCDTESGQRDLRARVELSIPDAASGDRIGVTVRATLGEQVVAELVADGAAEVSGVVSATVLVREAGDEVDESVLLPDLAVPATPLPAEGSLTLTGSGRVRQLTTDGPGEYRVSADRFNLLLGWRPPASDPGDGSDGSEPDPGGTEPDPGGEEPGGGEEPTPDSGPAPTPDAGGGAAAAGRQQAPPARAFDCAPAPGQNTTITTLTVSGDGTTEPGTDAEEPEYHPDAPLDGGRVGTSAQAADIPEDCVDFAELNNAWCAYLGGYTNVDRMGAALRIDPGIVNLALPIIGPCNDGSEWFWFCQTARAELRHNGEKKLPPTRNSFHAFDFMPNEATVELTQIGDMEIEVRAQVVAPYDGSVIARATLSVRVYDVTVNGVALDVGENCRTQEPITVALTADYPGDYTPATGGFLDGYTDIPPFSGCGVDGDLDPLLTGLISGKDNYVKMTQGQICDIRTERYCPPVPPELQR</sequence>